<dbReference type="GO" id="GO:0044423">
    <property type="term" value="C:virion component"/>
    <property type="evidence" value="ECO:0007669"/>
    <property type="project" value="UniProtKB-KW"/>
</dbReference>
<keyword evidence="2" id="KW-0946">Virion</keyword>
<evidence type="ECO:0000256" key="2">
    <source>
        <dbReference type="ARBA" id="ARBA00022844"/>
    </source>
</evidence>
<dbReference type="SUPFAM" id="SSF56563">
    <property type="entry name" value="Major capsid protein gp5"/>
    <property type="match status" value="1"/>
</dbReference>
<dbReference type="InterPro" id="IPR054612">
    <property type="entry name" value="Phage_capsid-like_C"/>
</dbReference>
<proteinExistence type="predicted"/>
<organism evidence="4">
    <name type="scientific">viral metagenome</name>
    <dbReference type="NCBI Taxonomy" id="1070528"/>
    <lineage>
        <taxon>unclassified sequences</taxon>
        <taxon>metagenomes</taxon>
        <taxon>organismal metagenomes</taxon>
    </lineage>
</organism>
<sequence length="463" mass="50383">MAARIYELKAQRATLAKEANTALEKVQAVVQAEGRGFTAEELAADDAFNTRLAALDTEITMEQRKLDRERLYATDPGKPVSTTTHLRADDDLKRGFPTPRDFFFAAINNSGLRDRADVADERLQSLAVLDKEDKAAAGELAFMLPRFSPRAAVGSDEQGEYSDTYGGFAVPKSRAPGFLSVGFEGDPTAGLTQNVPMATPSVEIMARTDKDHSSSVSGGFTVARRAEAVAFTASRMALEMVTLKAATLVGLAYATEELLQDSAISFAAMIDAGFRTQMGAHILNEKIRGTGGDQYIGALNADCAVPVAKETNQAADTINYKNVLKMRARCWGYDQGVWLANHDTLPELAQMSLAIGTAGSAVFVPGQFGSTPDVLLGRPIIFSEYMATLGDLGDIVLVNWSQYLEGTYQPIQNAESIHVRFVNHERTFKLWTRNCGAPWWRTYLTPNKGTNYLSPIVTLAERA</sequence>
<comment type="subcellular location">
    <subcellularLocation>
        <location evidence="1">Virion</location>
    </subcellularLocation>
</comment>
<dbReference type="Gene3D" id="3.30.2400.10">
    <property type="entry name" value="Major capsid protein gp5"/>
    <property type="match status" value="1"/>
</dbReference>
<dbReference type="EMBL" id="MT144913">
    <property type="protein sequence ID" value="QJI01287.1"/>
    <property type="molecule type" value="Genomic_DNA"/>
</dbReference>
<dbReference type="Pfam" id="PF05065">
    <property type="entry name" value="Phage_capsid"/>
    <property type="match status" value="1"/>
</dbReference>
<gene>
    <name evidence="4" type="ORF">TM448B02461_0001</name>
</gene>
<name>A0A6M3XTV9_9ZZZZ</name>
<accession>A0A6M3XTV9</accession>
<dbReference type="AlphaFoldDB" id="A0A6M3XTV9"/>
<evidence type="ECO:0000256" key="1">
    <source>
        <dbReference type="ARBA" id="ARBA00004328"/>
    </source>
</evidence>
<reference evidence="4" key="1">
    <citation type="submission" date="2020-03" db="EMBL/GenBank/DDBJ databases">
        <title>The deep terrestrial virosphere.</title>
        <authorList>
            <person name="Holmfeldt K."/>
            <person name="Nilsson E."/>
            <person name="Simone D."/>
            <person name="Lopez-Fernandez M."/>
            <person name="Wu X."/>
            <person name="de Brujin I."/>
            <person name="Lundin D."/>
            <person name="Andersson A."/>
            <person name="Bertilsson S."/>
            <person name="Dopson M."/>
        </authorList>
    </citation>
    <scope>NUCLEOTIDE SEQUENCE</scope>
    <source>
        <strain evidence="4">TM448B02461</strain>
    </source>
</reference>
<evidence type="ECO:0000313" key="4">
    <source>
        <dbReference type="EMBL" id="QJI01287.1"/>
    </source>
</evidence>
<protein>
    <submittedName>
        <fullName evidence="4">Putative capsid protein</fullName>
    </submittedName>
</protein>
<dbReference type="NCBIfam" id="TIGR01554">
    <property type="entry name" value="major_cap_HK97"/>
    <property type="match status" value="1"/>
</dbReference>
<dbReference type="InterPro" id="IPR024455">
    <property type="entry name" value="Phage_capsid"/>
</dbReference>
<evidence type="ECO:0000259" key="3">
    <source>
        <dbReference type="Pfam" id="PF05065"/>
    </source>
</evidence>
<feature type="domain" description="Phage capsid-like C-terminal" evidence="3">
    <location>
        <begin position="166"/>
        <end position="433"/>
    </location>
</feature>